<comment type="caution">
    <text evidence="1">The sequence shown here is derived from an EMBL/GenBank/DDBJ whole genome shotgun (WGS) entry which is preliminary data.</text>
</comment>
<accession>A0ACB9VK91</accession>
<proteinExistence type="predicted"/>
<reference evidence="1" key="1">
    <citation type="submission" date="2022-03" db="EMBL/GenBank/DDBJ databases">
        <title>Genomic analyses of argali, domestic sheep and their hybrids provide insights into chromosomal evolution, heterosis and genetic basis of agronomic traits.</title>
        <authorList>
            <person name="Li M."/>
        </authorList>
    </citation>
    <scope>NUCLEOTIDE SEQUENCE</scope>
    <source>
        <strain evidence="1">F1 hybrid</strain>
    </source>
</reference>
<evidence type="ECO:0000313" key="1">
    <source>
        <dbReference type="EMBL" id="KAI4590434.1"/>
    </source>
</evidence>
<sequence length="2171" mass="238202">MPNFSGNWKIIRSENFEDLLKVLGVNVMLRKIAVAAASKPAVEIKQEGDTFYIKTSTTVRTTEINFKVGEEFEEQTVDGRPCKSLVKWESENKMVCEQRLLKGEGPKTSWTRELTNDGELILTMTADDIVCTRVYVRENGKMRDFSGSTVDKNLPVNAGIVGSIPVTSGPFKCQQKGRDWGGKVGVAGRGEESNQPGTRVLQGGEVLRFPFGSPPSLTHEGDKLLPLAGPLLSFRSEEYEARTGAEHIILAACPQFRSQHGTPTANSVGQAPTQESDKETESFESCWLLLVLRVSPSSVGQTSRMEGCLGEESFQMWELNRRLEAYLARVKALEEQNELLSAELGGLRAQAGDASWRARADDELAALRALVDQRWREKHAAEMARDNLAEEVEGVASRCQQLRLVRERTAEEVALSRRAVEAEKCAQAWLSTQAAELERELEALRAAHEEERAGLNAQAACAPRGPAPPRGPPAPAPEVEELAQRLGEAWRGAVRGYQERVAHMETSLGQARERLGHAMQGAREGRLELQQLQAERSGLQERRAALEQRLEGRWQERLRTTEQFQLAVEALEQEKQGLQSQIAQVLEGRQQLAHLKMSLSLEVATYRTLLEAENSRLQTPGSGSKTSLSFLDPKLELHFPGTPEGRRPGPLLSVLSPTPLSSPLPGTLETPVPTFLKSQEFLQARTPTSASTPIPPTPQAPCPAVDAEIRAQDAPVSLPQPRVGRQQVPEVMWAEAKVAVPASILPGPEEPGGQQQEPSPSQSPEDRASLAPALSHDRSSLETKGGEASGSRESSRSREEDEGQLWGLAEKETVVEVKAVSSLEQETWQEEAGLDRKEIQDAQGPLEKEAVNSLEEEIQKPSIPLGKQSHETVRALEKESLESLRSLEEENLETLKILEKENQELLKSLEAKETEVVRSLEKETLELLKPIGKEDPQTLPSLEKENQEIMRSLEVNGETFLYPGKENQELVRSLEEENIESLRTLEKESQEPLRCQEVENQETLRLLAKENQEPLGSLEEEDQETSRPLGKENHESLRAPEDENHEALRPLERENPESLSCLEEDQEAMRPPEKENQELLRSLEKENQEPLRSLEEDQEEIRALEEDQETVRPLEKENQEPLRSLEEDQEEIRALEEDQETVTPLEKEKQVSLRSLEDQEAMRPLEEESQEPLRSLEKEKEEAMRSLENQNAVRPLEEENQEPLRSLEKEKEEAMRSLENQNAVRPLEEENQEPLRSLEKVKEEAMRPPEEENQEQLRSLEKQEAMRPPEEEKQESLRSLEDQEAMRSLEEENQEQLRSLEKEKQEAMRPPEEEKQESPRSLEDQEAVRSLEEEGQMTLSPLEEVKPETLKSLGKDQEIVQPLEKENQELLRSLNEESIEAVRSLETEAPELLKPTEEENLEILKPLEKEKESQESLGSVEGNHETLRPPGKENQESLGSLAEWNTENLQSLEEAAKGSLRRLEEEEILEKEESQASLRPLEEQGQELPLSAQQQTWGDAMQRDQELDQDRPPGRAGVDSGDGAELELEERDSFPAEGEVVEQGQLQLTATGEAWGPGEGQPGSPEPKEQRLPAEGAGGAGGAAGLQDPEEQPEQVGALGLPAAQGMSEVMEPELEDEDVAPGSGQASPEVTLELERAMGRSAGVEQGLQQEAIRLEDPGSLAREETTEPPLGEGGVEAKKVQGLEGPRKELEEAGTLESEVSTQPGKSRDPLGTPRDWEESESGAPGKTEEPVSAETLCHEASDTPQPRPLGSEGAEEDAKSLLGPPSLRPTESCLPSLIPEDTPGPQPLAEGNQEASWGLESRAEVLGKAEGEQEDLGSGGIPEGLQEEGEESREESEADELGETLPDSTPLGLYLRSPASPKWDLPGEQRPSPQGEPGKEGWGPAVPASKGLGAQPSEEEEEEGAEEERGRDSELSEEFEDLGTEASLLPGVSGEGEGEEPLSQGPQLLLEPAAWDRDGESDGFADEEESGEEGEEEEEEEGREPGPGRWGPAPSVGSLPTLSSPQGGPLLGSETVGVSVPPWDNVPGGAAPDAPMTALETESQNSTEASGSEEESDAAPLEPEDQAPGPLGTLSGVEDTLDGGGPGPSLKEELERVNGGVVNGLEQSEGGGQGKPGAAGGDRGSPSEEEGASLKAPWAGAPLHLGQGQFLKFSQRGGDGDSWSSGED</sequence>
<keyword evidence="2" id="KW-1185">Reference proteome</keyword>
<protein>
    <submittedName>
        <fullName evidence="1">Uncharacterized protein</fullName>
    </submittedName>
</protein>
<gene>
    <name evidence="1" type="ORF">MJG53_001483</name>
</gene>
<organism evidence="1 2">
    <name type="scientific">Ovis ammon polii x Ovis aries</name>
    <dbReference type="NCBI Taxonomy" id="2918886"/>
    <lineage>
        <taxon>Eukaryota</taxon>
        <taxon>Metazoa</taxon>
        <taxon>Chordata</taxon>
        <taxon>Craniata</taxon>
        <taxon>Vertebrata</taxon>
        <taxon>Euteleostomi</taxon>
        <taxon>Mammalia</taxon>
        <taxon>Eutheria</taxon>
        <taxon>Laurasiatheria</taxon>
        <taxon>Artiodactyla</taxon>
        <taxon>Ruminantia</taxon>
        <taxon>Pecora</taxon>
        <taxon>Bovidae</taxon>
        <taxon>Caprinae</taxon>
        <taxon>Ovis</taxon>
    </lineage>
</organism>
<dbReference type="Proteomes" id="UP001057279">
    <property type="component" value="Linkage Group LG01"/>
</dbReference>
<name>A0ACB9VK91_9CETA</name>
<dbReference type="EMBL" id="CM043026">
    <property type="protein sequence ID" value="KAI4590434.1"/>
    <property type="molecule type" value="Genomic_DNA"/>
</dbReference>
<evidence type="ECO:0000313" key="2">
    <source>
        <dbReference type="Proteomes" id="UP001057279"/>
    </source>
</evidence>